<dbReference type="OrthoDB" id="2443898at2759"/>
<organism evidence="1 2">
    <name type="scientific">Dentiscutata erythropus</name>
    <dbReference type="NCBI Taxonomy" id="1348616"/>
    <lineage>
        <taxon>Eukaryota</taxon>
        <taxon>Fungi</taxon>
        <taxon>Fungi incertae sedis</taxon>
        <taxon>Mucoromycota</taxon>
        <taxon>Glomeromycotina</taxon>
        <taxon>Glomeromycetes</taxon>
        <taxon>Diversisporales</taxon>
        <taxon>Gigasporaceae</taxon>
        <taxon>Dentiscutata</taxon>
    </lineage>
</organism>
<evidence type="ECO:0000313" key="2">
    <source>
        <dbReference type="Proteomes" id="UP000789405"/>
    </source>
</evidence>
<dbReference type="Proteomes" id="UP000789405">
    <property type="component" value="Unassembled WGS sequence"/>
</dbReference>
<comment type="caution">
    <text evidence="1">The sequence shown here is derived from an EMBL/GenBank/DDBJ whole genome shotgun (WGS) entry which is preliminary data.</text>
</comment>
<proteinExistence type="predicted"/>
<accession>A0A9N9JTD5</accession>
<reference evidence="1" key="1">
    <citation type="submission" date="2021-06" db="EMBL/GenBank/DDBJ databases">
        <authorList>
            <person name="Kallberg Y."/>
            <person name="Tangrot J."/>
            <person name="Rosling A."/>
        </authorList>
    </citation>
    <scope>NUCLEOTIDE SEQUENCE</scope>
    <source>
        <strain evidence="1">MA453B</strain>
    </source>
</reference>
<evidence type="ECO:0000313" key="1">
    <source>
        <dbReference type="EMBL" id="CAG8792697.1"/>
    </source>
</evidence>
<name>A0A9N9JTD5_9GLOM</name>
<keyword evidence="2" id="KW-1185">Reference proteome</keyword>
<sequence length="121" mass="13861">MTSLEKESMNDLSISSNNISASSLTHSNKRQRTCSPSFDEIWSFLIKGSSRDNGHYRANCYYCTTGWERGKPQVMKAHLVNHCEHCPENTSNYWHQKLIEEANTIHGRTVNLQDANCILLE</sequence>
<gene>
    <name evidence="1" type="ORF">DERYTH_LOCUS21745</name>
</gene>
<dbReference type="AlphaFoldDB" id="A0A9N9JTD5"/>
<protein>
    <submittedName>
        <fullName evidence="1">2380_t:CDS:1</fullName>
    </submittedName>
</protein>
<dbReference type="EMBL" id="CAJVPY010028460">
    <property type="protein sequence ID" value="CAG8792697.1"/>
    <property type="molecule type" value="Genomic_DNA"/>
</dbReference>